<dbReference type="PANTHER" id="PTHR31672:SF13">
    <property type="entry name" value="F-BOX PROTEIN CPR30-LIKE"/>
    <property type="match status" value="1"/>
</dbReference>
<dbReference type="OrthoDB" id="605328at2759"/>
<dbReference type="Pfam" id="PF07734">
    <property type="entry name" value="FBA_1"/>
    <property type="match status" value="1"/>
</dbReference>
<reference evidence="4" key="1">
    <citation type="journal article" date="2018" name="Gigascience">
        <title>Genome assembly of the Pink Ipe (Handroanthus impetiginosus, Bignoniaceae), a highly valued, ecologically keystone Neotropical timber forest tree.</title>
        <authorList>
            <person name="Silva-Junior O.B."/>
            <person name="Grattapaglia D."/>
            <person name="Novaes E."/>
            <person name="Collevatti R.G."/>
        </authorList>
    </citation>
    <scope>NUCLEOTIDE SEQUENCE [LARGE SCALE GENOMIC DNA]</scope>
    <source>
        <strain evidence="4">cv. UFG-1</strain>
    </source>
</reference>
<keyword evidence="4" id="KW-1185">Reference proteome</keyword>
<evidence type="ECO:0000256" key="1">
    <source>
        <dbReference type="SAM" id="MobiDB-lite"/>
    </source>
</evidence>
<protein>
    <recommendedName>
        <fullName evidence="2">F-box associated beta-propeller type 1 domain-containing protein</fullName>
    </recommendedName>
</protein>
<dbReference type="InterPro" id="IPR006527">
    <property type="entry name" value="F-box-assoc_dom_typ1"/>
</dbReference>
<dbReference type="PANTHER" id="PTHR31672">
    <property type="entry name" value="BNACNNG10540D PROTEIN"/>
    <property type="match status" value="1"/>
</dbReference>
<dbReference type="SUPFAM" id="SSF81383">
    <property type="entry name" value="F-box domain"/>
    <property type="match status" value="1"/>
</dbReference>
<feature type="domain" description="F-box associated beta-propeller type 1" evidence="2">
    <location>
        <begin position="118"/>
        <end position="235"/>
    </location>
</feature>
<dbReference type="InterPro" id="IPR050796">
    <property type="entry name" value="SCF_F-box_component"/>
</dbReference>
<comment type="caution">
    <text evidence="3">The sequence shown here is derived from an EMBL/GenBank/DDBJ whole genome shotgun (WGS) entry which is preliminary data.</text>
</comment>
<feature type="region of interest" description="Disordered" evidence="1">
    <location>
        <begin position="1"/>
        <end position="27"/>
    </location>
</feature>
<dbReference type="Proteomes" id="UP000231279">
    <property type="component" value="Unassembled WGS sequence"/>
</dbReference>
<evidence type="ECO:0000313" key="4">
    <source>
        <dbReference type="Proteomes" id="UP000231279"/>
    </source>
</evidence>
<dbReference type="EMBL" id="NKXS01006352">
    <property type="protein sequence ID" value="PIN01580.1"/>
    <property type="molecule type" value="Genomic_DNA"/>
</dbReference>
<feature type="compositionally biased region" description="Basic and acidic residues" evidence="1">
    <location>
        <begin position="1"/>
        <end position="18"/>
    </location>
</feature>
<dbReference type="NCBIfam" id="TIGR01640">
    <property type="entry name" value="F_box_assoc_1"/>
    <property type="match status" value="1"/>
</dbReference>
<name>A0A2G9G9C6_9LAMI</name>
<proteinExistence type="predicted"/>
<dbReference type="STRING" id="429701.A0A2G9G9C6"/>
<sequence>MGSLSKIEKKGMEAERPSPRRSTTATSAPATAAAMIAYNEDLLTEILILLPAKILLRFKSVSKLWLSLSRSLISSPSFCHLHTLRHQPEPSFLLRVAPSEYFYFSPTSKSFFPFHFNSTETTILQSCHGLLLLECSNPNKNYHVYNPTTRQSRNLLIENEFLFGLRLAYDPLESLHYKVVCVRTKRDSIHLCEIQVYDSQIHKWKRFEVSYDASLLKQFNDGVYWKNCIYWFTTSDQLVCLDVEAGFRSSHPVLRLLTIVGLRATGKRLFKTSGHVHFVDYMMNSLMVYEGIEQYCGGLVKYSVNCDQITASFPDRISIIGIVRGEDEEKWRLVFHVPGKIVAYGFDDGSLEELIDFRMQKFYREGKHQFVRHDAFQFIESLDPV</sequence>
<dbReference type="AlphaFoldDB" id="A0A2G9G9C6"/>
<dbReference type="InterPro" id="IPR017451">
    <property type="entry name" value="F-box-assoc_interact_dom"/>
</dbReference>
<dbReference type="InterPro" id="IPR036047">
    <property type="entry name" value="F-box-like_dom_sf"/>
</dbReference>
<accession>A0A2G9G9C6</accession>
<gene>
    <name evidence="3" type="ORF">CDL12_25911</name>
</gene>
<evidence type="ECO:0000313" key="3">
    <source>
        <dbReference type="EMBL" id="PIN01580.1"/>
    </source>
</evidence>
<evidence type="ECO:0000259" key="2">
    <source>
        <dbReference type="Pfam" id="PF07734"/>
    </source>
</evidence>
<organism evidence="3 4">
    <name type="scientific">Handroanthus impetiginosus</name>
    <dbReference type="NCBI Taxonomy" id="429701"/>
    <lineage>
        <taxon>Eukaryota</taxon>
        <taxon>Viridiplantae</taxon>
        <taxon>Streptophyta</taxon>
        <taxon>Embryophyta</taxon>
        <taxon>Tracheophyta</taxon>
        <taxon>Spermatophyta</taxon>
        <taxon>Magnoliopsida</taxon>
        <taxon>eudicotyledons</taxon>
        <taxon>Gunneridae</taxon>
        <taxon>Pentapetalae</taxon>
        <taxon>asterids</taxon>
        <taxon>lamiids</taxon>
        <taxon>Lamiales</taxon>
        <taxon>Bignoniaceae</taxon>
        <taxon>Crescentiina</taxon>
        <taxon>Tabebuia alliance</taxon>
        <taxon>Handroanthus</taxon>
    </lineage>
</organism>